<sequence length="441" mass="49991">MVHDSKREIVTARILHPSLEVPYPGGSRLRVGRRYTWGLCGSHIGGRKNLAFQRHAARVLPAHHETRRYGVRRKCELLCPWQHDDRPHTEPHYLQSPWPFARMGLDILGPLPMAAGQRKFLIVGIDYFTKWVEAVPLARITEQNATEFLRQGIVCRFGIPKVVVTDNETQFTGKHFTKYCRNLRIKLVHTSVAHPQANGQVEVTNRTILHGLKTRLEDAGGSWTEELPSVLWSYRTTAREPTRETPFNLCFGAEAVVPVEVGMPSLRIECFDPATNERKLRESLDLLPEVRDAARLRTTAYQQRVARYYNKRVKARPLEVGDLVLRSVEAAGKTANRNKLSPGWEGPFFVSTILRSGAYKLRAQNGKLVPRTWNAANLRKRAATFLKQERAPSVYDGRGLGPQLGDYNALSRSDTPPAIVRNRVLDPGVRLPRPDRCADPR</sequence>
<accession>A0AAD3S3Y0</accession>
<dbReference type="SUPFAM" id="SSF53098">
    <property type="entry name" value="Ribonuclease H-like"/>
    <property type="match status" value="1"/>
</dbReference>
<dbReference type="AlphaFoldDB" id="A0AAD3S3Y0"/>
<dbReference type="Pfam" id="PF00665">
    <property type="entry name" value="rve"/>
    <property type="match status" value="1"/>
</dbReference>
<dbReference type="Gene3D" id="3.30.420.10">
    <property type="entry name" value="Ribonuclease H-like superfamily/Ribonuclease H"/>
    <property type="match status" value="1"/>
</dbReference>
<dbReference type="Proteomes" id="UP001279734">
    <property type="component" value="Unassembled WGS sequence"/>
</dbReference>
<evidence type="ECO:0000313" key="3">
    <source>
        <dbReference type="Proteomes" id="UP001279734"/>
    </source>
</evidence>
<dbReference type="GO" id="GO:0003676">
    <property type="term" value="F:nucleic acid binding"/>
    <property type="evidence" value="ECO:0007669"/>
    <property type="project" value="InterPro"/>
</dbReference>
<dbReference type="GO" id="GO:0015074">
    <property type="term" value="P:DNA integration"/>
    <property type="evidence" value="ECO:0007669"/>
    <property type="project" value="InterPro"/>
</dbReference>
<organism evidence="2 3">
    <name type="scientific">Nepenthes gracilis</name>
    <name type="common">Slender pitcher plant</name>
    <dbReference type="NCBI Taxonomy" id="150966"/>
    <lineage>
        <taxon>Eukaryota</taxon>
        <taxon>Viridiplantae</taxon>
        <taxon>Streptophyta</taxon>
        <taxon>Embryophyta</taxon>
        <taxon>Tracheophyta</taxon>
        <taxon>Spermatophyta</taxon>
        <taxon>Magnoliopsida</taxon>
        <taxon>eudicotyledons</taxon>
        <taxon>Gunneridae</taxon>
        <taxon>Pentapetalae</taxon>
        <taxon>Caryophyllales</taxon>
        <taxon>Nepenthaceae</taxon>
        <taxon>Nepenthes</taxon>
    </lineage>
</organism>
<evidence type="ECO:0000313" key="2">
    <source>
        <dbReference type="EMBL" id="GMH03831.1"/>
    </source>
</evidence>
<proteinExistence type="predicted"/>
<dbReference type="InterPro" id="IPR012337">
    <property type="entry name" value="RNaseH-like_sf"/>
</dbReference>
<protein>
    <recommendedName>
        <fullName evidence="1">Integrase catalytic domain-containing protein</fullName>
    </recommendedName>
</protein>
<evidence type="ECO:0000259" key="1">
    <source>
        <dbReference type="PROSITE" id="PS50994"/>
    </source>
</evidence>
<dbReference type="InterPro" id="IPR001584">
    <property type="entry name" value="Integrase_cat-core"/>
</dbReference>
<keyword evidence="3" id="KW-1185">Reference proteome</keyword>
<gene>
    <name evidence="2" type="ORF">Nepgr_005670</name>
</gene>
<feature type="domain" description="Integrase catalytic" evidence="1">
    <location>
        <begin position="93"/>
        <end position="254"/>
    </location>
</feature>
<dbReference type="InterPro" id="IPR036397">
    <property type="entry name" value="RNaseH_sf"/>
</dbReference>
<reference evidence="2" key="1">
    <citation type="submission" date="2023-05" db="EMBL/GenBank/DDBJ databases">
        <title>Nepenthes gracilis genome sequencing.</title>
        <authorList>
            <person name="Fukushima K."/>
        </authorList>
    </citation>
    <scope>NUCLEOTIDE SEQUENCE</scope>
    <source>
        <strain evidence="2">SING2019-196</strain>
    </source>
</reference>
<comment type="caution">
    <text evidence="2">The sequence shown here is derived from an EMBL/GenBank/DDBJ whole genome shotgun (WGS) entry which is preliminary data.</text>
</comment>
<dbReference type="PANTHER" id="PTHR48475:SF2">
    <property type="entry name" value="RIBONUCLEASE H"/>
    <property type="match status" value="1"/>
</dbReference>
<dbReference type="PROSITE" id="PS50994">
    <property type="entry name" value="INTEGRASE"/>
    <property type="match status" value="1"/>
</dbReference>
<dbReference type="EMBL" id="BSYO01000004">
    <property type="protein sequence ID" value="GMH03831.1"/>
    <property type="molecule type" value="Genomic_DNA"/>
</dbReference>
<name>A0AAD3S3Y0_NEPGR</name>
<dbReference type="PANTHER" id="PTHR48475">
    <property type="entry name" value="RIBONUCLEASE H"/>
    <property type="match status" value="1"/>
</dbReference>